<gene>
    <name evidence="2" type="ORF">METZ01_LOCUS471630</name>
</gene>
<evidence type="ECO:0000256" key="1">
    <source>
        <dbReference type="SAM" id="Phobius"/>
    </source>
</evidence>
<dbReference type="AlphaFoldDB" id="A0A383BF16"/>
<keyword evidence="1" id="KW-1133">Transmembrane helix</keyword>
<evidence type="ECO:0000313" key="2">
    <source>
        <dbReference type="EMBL" id="SVE18776.1"/>
    </source>
</evidence>
<keyword evidence="1" id="KW-0812">Transmembrane</keyword>
<protein>
    <submittedName>
        <fullName evidence="2">Uncharacterized protein</fullName>
    </submittedName>
</protein>
<keyword evidence="1" id="KW-0472">Membrane</keyword>
<organism evidence="2">
    <name type="scientific">marine metagenome</name>
    <dbReference type="NCBI Taxonomy" id="408172"/>
    <lineage>
        <taxon>unclassified sequences</taxon>
        <taxon>metagenomes</taxon>
        <taxon>ecological metagenomes</taxon>
    </lineage>
</organism>
<proteinExistence type="predicted"/>
<feature type="transmembrane region" description="Helical" evidence="1">
    <location>
        <begin position="43"/>
        <end position="61"/>
    </location>
</feature>
<accession>A0A383BF16</accession>
<feature type="transmembrane region" description="Helical" evidence="1">
    <location>
        <begin position="12"/>
        <end position="31"/>
    </location>
</feature>
<reference evidence="2" key="1">
    <citation type="submission" date="2018-05" db="EMBL/GenBank/DDBJ databases">
        <authorList>
            <person name="Lanie J.A."/>
            <person name="Ng W.-L."/>
            <person name="Kazmierczak K.M."/>
            <person name="Andrzejewski T.M."/>
            <person name="Davidsen T.M."/>
            <person name="Wayne K.J."/>
            <person name="Tettelin H."/>
            <person name="Glass J.I."/>
            <person name="Rusch D."/>
            <person name="Podicherti R."/>
            <person name="Tsui H.-C.T."/>
            <person name="Winkler M.E."/>
        </authorList>
    </citation>
    <scope>NUCLEOTIDE SEQUENCE</scope>
</reference>
<name>A0A383BF16_9ZZZZ</name>
<dbReference type="EMBL" id="UINC01200064">
    <property type="protein sequence ID" value="SVE18776.1"/>
    <property type="molecule type" value="Genomic_DNA"/>
</dbReference>
<sequence>MDPLATWEKILLGVLALLVILWFFPGVKTLMKESSDASRDWPAVLLPLLAVAAFVVLLISIV</sequence>